<dbReference type="InterPro" id="IPR045254">
    <property type="entry name" value="Nit1/2_C-N_Hydrolase"/>
</dbReference>
<evidence type="ECO:0000256" key="2">
    <source>
        <dbReference type="ARBA" id="ARBA00022801"/>
    </source>
</evidence>
<dbReference type="GO" id="GO:0006107">
    <property type="term" value="P:oxaloacetate metabolic process"/>
    <property type="evidence" value="ECO:0007669"/>
    <property type="project" value="TreeGrafter"/>
</dbReference>
<dbReference type="InterPro" id="IPR001110">
    <property type="entry name" value="UPF0012_CS"/>
</dbReference>
<sequence length="286" mass="31757">MSTTSTKSFRFAGIQLHVTSDKEVNLRHAVEKVKEASKNGARVVCLPEIFNSPYQSSLFPQYAEDVSDPSSPSPKALSDVAKEEKIYLIGGSIPEREAINGEDKIYNTCLIYGPDGKLLAKHRKVHLFDIDVPGKITFRESDTLTGGNDVTVFPTEWCDIGVGICYDIRFPELAQVATSKGSKMLVYPGAFNMTTGPAHWELLLRSRAVDNQLFVAGVAPARNLESSYHSWGHTSVIEPWGSVLSTTEEGPSIVYADIDLDRVDDFRSSIPTLRQKRRDLYELVEK</sequence>
<dbReference type="Pfam" id="PF00795">
    <property type="entry name" value="CN_hydrolase"/>
    <property type="match status" value="1"/>
</dbReference>
<dbReference type="EMBL" id="MDYQ01000265">
    <property type="protein sequence ID" value="PRP77423.1"/>
    <property type="molecule type" value="Genomic_DNA"/>
</dbReference>
<dbReference type="SUPFAM" id="SSF56317">
    <property type="entry name" value="Carbon-nitrogen hydrolase"/>
    <property type="match status" value="1"/>
</dbReference>
<dbReference type="OrthoDB" id="10250282at2759"/>
<dbReference type="GO" id="GO:0006541">
    <property type="term" value="P:glutamine metabolic process"/>
    <property type="evidence" value="ECO:0007669"/>
    <property type="project" value="TreeGrafter"/>
</dbReference>
<organism evidence="4 5">
    <name type="scientific">Planoprotostelium fungivorum</name>
    <dbReference type="NCBI Taxonomy" id="1890364"/>
    <lineage>
        <taxon>Eukaryota</taxon>
        <taxon>Amoebozoa</taxon>
        <taxon>Evosea</taxon>
        <taxon>Variosea</taxon>
        <taxon>Cavosteliida</taxon>
        <taxon>Cavosteliaceae</taxon>
        <taxon>Planoprotostelium</taxon>
    </lineage>
</organism>
<dbReference type="GO" id="GO:0005739">
    <property type="term" value="C:mitochondrion"/>
    <property type="evidence" value="ECO:0007669"/>
    <property type="project" value="TreeGrafter"/>
</dbReference>
<gene>
    <name evidence="4" type="ORF">PROFUN_14276</name>
</gene>
<comment type="caution">
    <text evidence="4">The sequence shown here is derived from an EMBL/GenBank/DDBJ whole genome shotgun (WGS) entry which is preliminary data.</text>
</comment>
<dbReference type="PANTHER" id="PTHR23088">
    <property type="entry name" value="NITRILASE-RELATED"/>
    <property type="match status" value="1"/>
</dbReference>
<dbReference type="Proteomes" id="UP000241769">
    <property type="component" value="Unassembled WGS sequence"/>
</dbReference>
<evidence type="ECO:0000259" key="3">
    <source>
        <dbReference type="PROSITE" id="PS50263"/>
    </source>
</evidence>
<evidence type="ECO:0000313" key="4">
    <source>
        <dbReference type="EMBL" id="PRP77423.1"/>
    </source>
</evidence>
<protein>
    <recommendedName>
        <fullName evidence="3">CN hydrolase domain-containing protein</fullName>
    </recommendedName>
</protein>
<dbReference type="GO" id="GO:0006528">
    <property type="term" value="P:asparagine metabolic process"/>
    <property type="evidence" value="ECO:0007669"/>
    <property type="project" value="TreeGrafter"/>
</dbReference>
<dbReference type="PROSITE" id="PS50263">
    <property type="entry name" value="CN_HYDROLASE"/>
    <property type="match status" value="1"/>
</dbReference>
<dbReference type="InParanoid" id="A0A2P6N0F2"/>
<feature type="domain" description="CN hydrolase" evidence="3">
    <location>
        <begin position="9"/>
        <end position="260"/>
    </location>
</feature>
<dbReference type="FunCoup" id="A0A2P6N0F2">
    <property type="interactions" value="238"/>
</dbReference>
<evidence type="ECO:0000256" key="1">
    <source>
        <dbReference type="ARBA" id="ARBA00010613"/>
    </source>
</evidence>
<dbReference type="STRING" id="1890364.A0A2P6N0F2"/>
<name>A0A2P6N0F2_9EUKA</name>
<reference evidence="4 5" key="1">
    <citation type="journal article" date="2018" name="Genome Biol. Evol.">
        <title>Multiple Roots of Fruiting Body Formation in Amoebozoa.</title>
        <authorList>
            <person name="Hillmann F."/>
            <person name="Forbes G."/>
            <person name="Novohradska S."/>
            <person name="Ferling I."/>
            <person name="Riege K."/>
            <person name="Groth M."/>
            <person name="Westermann M."/>
            <person name="Marz M."/>
            <person name="Spaller T."/>
            <person name="Winckler T."/>
            <person name="Schaap P."/>
            <person name="Glockner G."/>
        </authorList>
    </citation>
    <scope>NUCLEOTIDE SEQUENCE [LARGE SCALE GENOMIC DNA]</scope>
    <source>
        <strain evidence="4 5">Jena</strain>
    </source>
</reference>
<dbReference type="Gene3D" id="3.60.110.10">
    <property type="entry name" value="Carbon-nitrogen hydrolase"/>
    <property type="match status" value="1"/>
</dbReference>
<proteinExistence type="inferred from homology"/>
<dbReference type="PANTHER" id="PTHR23088:SF30">
    <property type="entry name" value="OMEGA-AMIDASE NIT2"/>
    <property type="match status" value="1"/>
</dbReference>
<dbReference type="FunFam" id="3.60.110.10:FF:000002">
    <property type="entry name" value="Nitrilase family member 2"/>
    <property type="match status" value="1"/>
</dbReference>
<accession>A0A2P6N0F2</accession>
<keyword evidence="2" id="KW-0378">Hydrolase</keyword>
<keyword evidence="5" id="KW-1185">Reference proteome</keyword>
<dbReference type="PROSITE" id="PS01227">
    <property type="entry name" value="UPF0012"/>
    <property type="match status" value="1"/>
</dbReference>
<comment type="similarity">
    <text evidence="1">Belongs to the carbon-nitrogen hydrolase superfamily. NIT1/NIT2 family.</text>
</comment>
<dbReference type="AlphaFoldDB" id="A0A2P6N0F2"/>
<dbReference type="InterPro" id="IPR036526">
    <property type="entry name" value="C-N_Hydrolase_sf"/>
</dbReference>
<evidence type="ECO:0000313" key="5">
    <source>
        <dbReference type="Proteomes" id="UP000241769"/>
    </source>
</evidence>
<dbReference type="InterPro" id="IPR003010">
    <property type="entry name" value="C-N_Hydrolase"/>
</dbReference>
<dbReference type="GO" id="GO:0050152">
    <property type="term" value="F:omega-amidase activity"/>
    <property type="evidence" value="ECO:0007669"/>
    <property type="project" value="TreeGrafter"/>
</dbReference>
<dbReference type="CDD" id="cd07572">
    <property type="entry name" value="nit"/>
    <property type="match status" value="1"/>
</dbReference>